<evidence type="ECO:0000256" key="1">
    <source>
        <dbReference type="ARBA" id="ARBA00022729"/>
    </source>
</evidence>
<proteinExistence type="predicted"/>
<keyword evidence="2" id="KW-1015">Disulfide bond</keyword>
<dbReference type="Pfam" id="PF13385">
    <property type="entry name" value="Laminin_G_3"/>
    <property type="match status" value="1"/>
</dbReference>
<feature type="domain" description="LamG-like jellyroll fold" evidence="3">
    <location>
        <begin position="45"/>
        <end position="173"/>
    </location>
</feature>
<dbReference type="InterPro" id="IPR006558">
    <property type="entry name" value="LamG-like"/>
</dbReference>
<name>A0A382M263_9ZZZZ</name>
<sequence length="267" mass="29005">MNRLILSFLFIFHLGFSQSNYFLSFDGVDDGVTINDNQSLDLTTASITAWVKSTTSDSLWQTILSKGPDPYESYGIFLKYGTILHIVNVIDGSRVYWEPTDTLTLNDWTYVAVTFNGDTSRAYINGIEVGTNALSGSVTSNDYGLEFGIRSGSTALNGMLDEVALWDTVLTQSEIQFYMSTSPAGSETGLVSYWNFNEGSGTTLADQTSNGNNGTISGATWNTYVPGCTDPYAGNYDSTATGDDGSCTNYPDNGEYSLNFDGVDDYV</sequence>
<accession>A0A382M263</accession>
<dbReference type="SUPFAM" id="SSF49899">
    <property type="entry name" value="Concanavalin A-like lectins/glucanases"/>
    <property type="match status" value="1"/>
</dbReference>
<dbReference type="EMBL" id="UINC01089839">
    <property type="protein sequence ID" value="SVC41251.1"/>
    <property type="molecule type" value="Genomic_DNA"/>
</dbReference>
<gene>
    <name evidence="4" type="ORF">METZ01_LOCUS294105</name>
</gene>
<evidence type="ECO:0000259" key="3">
    <source>
        <dbReference type="SMART" id="SM00560"/>
    </source>
</evidence>
<dbReference type="AlphaFoldDB" id="A0A382M263"/>
<dbReference type="Gene3D" id="2.60.120.200">
    <property type="match status" value="1"/>
</dbReference>
<feature type="non-terminal residue" evidence="4">
    <location>
        <position position="267"/>
    </location>
</feature>
<evidence type="ECO:0000313" key="4">
    <source>
        <dbReference type="EMBL" id="SVC41251.1"/>
    </source>
</evidence>
<dbReference type="SMART" id="SM00560">
    <property type="entry name" value="LamGL"/>
    <property type="match status" value="1"/>
</dbReference>
<keyword evidence="1" id="KW-0732">Signal</keyword>
<organism evidence="4">
    <name type="scientific">marine metagenome</name>
    <dbReference type="NCBI Taxonomy" id="408172"/>
    <lineage>
        <taxon>unclassified sequences</taxon>
        <taxon>metagenomes</taxon>
        <taxon>ecological metagenomes</taxon>
    </lineage>
</organism>
<reference evidence="4" key="1">
    <citation type="submission" date="2018-05" db="EMBL/GenBank/DDBJ databases">
        <authorList>
            <person name="Lanie J.A."/>
            <person name="Ng W.-L."/>
            <person name="Kazmierczak K.M."/>
            <person name="Andrzejewski T.M."/>
            <person name="Davidsen T.M."/>
            <person name="Wayne K.J."/>
            <person name="Tettelin H."/>
            <person name="Glass J.I."/>
            <person name="Rusch D."/>
            <person name="Podicherti R."/>
            <person name="Tsui H.-C.T."/>
            <person name="Winkler M.E."/>
        </authorList>
    </citation>
    <scope>NUCLEOTIDE SEQUENCE</scope>
</reference>
<evidence type="ECO:0000256" key="2">
    <source>
        <dbReference type="ARBA" id="ARBA00023157"/>
    </source>
</evidence>
<dbReference type="InterPro" id="IPR013320">
    <property type="entry name" value="ConA-like_dom_sf"/>
</dbReference>
<protein>
    <recommendedName>
        <fullName evidence="3">LamG-like jellyroll fold domain-containing protein</fullName>
    </recommendedName>
</protein>